<proteinExistence type="predicted"/>
<evidence type="ECO:0000313" key="3">
    <source>
        <dbReference type="Proteomes" id="UP000499080"/>
    </source>
</evidence>
<organism evidence="2 3">
    <name type="scientific">Araneus ventricosus</name>
    <name type="common">Orbweaver spider</name>
    <name type="synonym">Epeira ventricosa</name>
    <dbReference type="NCBI Taxonomy" id="182803"/>
    <lineage>
        <taxon>Eukaryota</taxon>
        <taxon>Metazoa</taxon>
        <taxon>Ecdysozoa</taxon>
        <taxon>Arthropoda</taxon>
        <taxon>Chelicerata</taxon>
        <taxon>Arachnida</taxon>
        <taxon>Araneae</taxon>
        <taxon>Araneomorphae</taxon>
        <taxon>Entelegynae</taxon>
        <taxon>Araneoidea</taxon>
        <taxon>Araneidae</taxon>
        <taxon>Araneus</taxon>
    </lineage>
</organism>
<evidence type="ECO:0000313" key="2">
    <source>
        <dbReference type="EMBL" id="GBM34166.1"/>
    </source>
</evidence>
<feature type="compositionally biased region" description="Basic residues" evidence="1">
    <location>
        <begin position="21"/>
        <end position="30"/>
    </location>
</feature>
<name>A0A4Y2F1F9_ARAVE</name>
<comment type="caution">
    <text evidence="2">The sequence shown here is derived from an EMBL/GenBank/DDBJ whole genome shotgun (WGS) entry which is preliminary data.</text>
</comment>
<dbReference type="EMBL" id="BGPR01000753">
    <property type="protein sequence ID" value="GBM34166.1"/>
    <property type="molecule type" value="Genomic_DNA"/>
</dbReference>
<evidence type="ECO:0000256" key="1">
    <source>
        <dbReference type="SAM" id="MobiDB-lite"/>
    </source>
</evidence>
<gene>
    <name evidence="2" type="ORF">AVEN_175255_1</name>
</gene>
<dbReference type="AlphaFoldDB" id="A0A4Y2F1F9"/>
<accession>A0A4Y2F1F9</accession>
<feature type="region of interest" description="Disordered" evidence="1">
    <location>
        <begin position="1"/>
        <end position="30"/>
    </location>
</feature>
<keyword evidence="3" id="KW-1185">Reference proteome</keyword>
<sequence length="92" mass="10554">MDSKTRVKKASITEGTGCRQPGKKKTKERKSSRLNVFIYSAGVESDIQADGYRSFRSSLYRSKESAEKRRARKESREPDKEFIHYLAYAITG</sequence>
<dbReference type="Proteomes" id="UP000499080">
    <property type="component" value="Unassembled WGS sequence"/>
</dbReference>
<protein>
    <submittedName>
        <fullName evidence="2">Uncharacterized protein</fullName>
    </submittedName>
</protein>
<reference evidence="2 3" key="1">
    <citation type="journal article" date="2019" name="Sci. Rep.">
        <title>Orb-weaving spider Araneus ventricosus genome elucidates the spidroin gene catalogue.</title>
        <authorList>
            <person name="Kono N."/>
            <person name="Nakamura H."/>
            <person name="Ohtoshi R."/>
            <person name="Moran D.A.P."/>
            <person name="Shinohara A."/>
            <person name="Yoshida Y."/>
            <person name="Fujiwara M."/>
            <person name="Mori M."/>
            <person name="Tomita M."/>
            <person name="Arakawa K."/>
        </authorList>
    </citation>
    <scope>NUCLEOTIDE SEQUENCE [LARGE SCALE GENOMIC DNA]</scope>
</reference>